<protein>
    <submittedName>
        <fullName evidence="6">LysR family transcriptional regulator</fullName>
    </submittedName>
</protein>
<comment type="caution">
    <text evidence="6">The sequence shown here is derived from an EMBL/GenBank/DDBJ whole genome shotgun (WGS) entry which is preliminary data.</text>
</comment>
<gene>
    <name evidence="6" type="ORF">FEZ08_10490</name>
</gene>
<dbReference type="EMBL" id="VBWP01000011">
    <property type="protein sequence ID" value="TLG71515.1"/>
    <property type="molecule type" value="Genomic_DNA"/>
</dbReference>
<organism evidence="6 7">
    <name type="scientific">Culicoidibacter larvae</name>
    <dbReference type="NCBI Taxonomy" id="2579976"/>
    <lineage>
        <taxon>Bacteria</taxon>
        <taxon>Bacillati</taxon>
        <taxon>Bacillota</taxon>
        <taxon>Culicoidibacteria</taxon>
        <taxon>Culicoidibacterales</taxon>
        <taxon>Culicoidibacteraceae</taxon>
        <taxon>Culicoidibacter</taxon>
    </lineage>
</organism>
<dbReference type="SUPFAM" id="SSF53850">
    <property type="entry name" value="Periplasmic binding protein-like II"/>
    <property type="match status" value="1"/>
</dbReference>
<dbReference type="PRINTS" id="PR00039">
    <property type="entry name" value="HTHLYSR"/>
</dbReference>
<evidence type="ECO:0000256" key="1">
    <source>
        <dbReference type="ARBA" id="ARBA00009437"/>
    </source>
</evidence>
<dbReference type="FunCoup" id="A0A5R8Q8I6">
    <property type="interactions" value="16"/>
</dbReference>
<dbReference type="PROSITE" id="PS50931">
    <property type="entry name" value="HTH_LYSR"/>
    <property type="match status" value="1"/>
</dbReference>
<keyword evidence="4" id="KW-0804">Transcription</keyword>
<reference evidence="6 7" key="1">
    <citation type="submission" date="2019-05" db="EMBL/GenBank/DDBJ databases">
        <title>Culicoidintestinum kansasii gen. nov., sp. nov. from the gastrointestinal tract of the biting midge, Culicoides sonorensis.</title>
        <authorList>
            <person name="Neupane S."/>
            <person name="Ghosh A."/>
            <person name="Gunther S."/>
            <person name="Martin K."/>
            <person name="Zurek L."/>
        </authorList>
    </citation>
    <scope>NUCLEOTIDE SEQUENCE [LARGE SCALE GENOMIC DNA]</scope>
    <source>
        <strain evidence="6 7">CS-1</strain>
    </source>
</reference>
<evidence type="ECO:0000256" key="2">
    <source>
        <dbReference type="ARBA" id="ARBA00023015"/>
    </source>
</evidence>
<dbReference type="Proteomes" id="UP000306912">
    <property type="component" value="Unassembled WGS sequence"/>
</dbReference>
<dbReference type="InterPro" id="IPR005119">
    <property type="entry name" value="LysR_subst-bd"/>
</dbReference>
<dbReference type="Pfam" id="PF03466">
    <property type="entry name" value="LysR_substrate"/>
    <property type="match status" value="1"/>
</dbReference>
<dbReference type="AlphaFoldDB" id="A0A5R8Q8I6"/>
<keyword evidence="2" id="KW-0805">Transcription regulation</keyword>
<dbReference type="SUPFAM" id="SSF46785">
    <property type="entry name" value="Winged helix' DNA-binding domain"/>
    <property type="match status" value="1"/>
</dbReference>
<comment type="similarity">
    <text evidence="1">Belongs to the LysR transcriptional regulatory family.</text>
</comment>
<dbReference type="Gene3D" id="1.10.10.10">
    <property type="entry name" value="Winged helix-like DNA-binding domain superfamily/Winged helix DNA-binding domain"/>
    <property type="match status" value="1"/>
</dbReference>
<feature type="domain" description="HTH lysR-type" evidence="5">
    <location>
        <begin position="1"/>
        <end position="58"/>
    </location>
</feature>
<dbReference type="InterPro" id="IPR050950">
    <property type="entry name" value="HTH-type_LysR_regulators"/>
</dbReference>
<evidence type="ECO:0000313" key="6">
    <source>
        <dbReference type="EMBL" id="TLG71515.1"/>
    </source>
</evidence>
<dbReference type="RefSeq" id="WP_138192140.1">
    <property type="nucleotide sequence ID" value="NZ_VBWP01000011.1"/>
</dbReference>
<dbReference type="PANTHER" id="PTHR30419:SF8">
    <property type="entry name" value="NITROGEN ASSIMILATION TRANSCRIPTIONAL ACTIVATOR-RELATED"/>
    <property type="match status" value="1"/>
</dbReference>
<dbReference type="Gene3D" id="3.40.190.290">
    <property type="match status" value="1"/>
</dbReference>
<sequence>MEIRVLNYFVETARQKSMTKAAKKLHVTQPTLSKQLKDLEHELGQKLFKRSNYNINLTPEGEILYKRAVDILTIADKTKAEFKSMNDFNGGDLHIGCAESYGITIIAKALKSLTRKYPNIKFHLYSGNFQTVTEQLNNGLLDFSITVQNIDTSAFNSLRLPYTDTWGILMRKDSLLAKKNTISIQDISKLSLIISRQGFSDEMPNELKNMQSKMNITGTYDLLYNASLFVSEGLGYALCFNNLIDTSSESDLIFKEITPTISSPMKVIWPSNQMLSQSAELFLKELKNNTL</sequence>
<dbReference type="OrthoDB" id="9803714at2"/>
<dbReference type="GO" id="GO:0003700">
    <property type="term" value="F:DNA-binding transcription factor activity"/>
    <property type="evidence" value="ECO:0007669"/>
    <property type="project" value="InterPro"/>
</dbReference>
<dbReference type="InterPro" id="IPR000847">
    <property type="entry name" value="LysR_HTH_N"/>
</dbReference>
<proteinExistence type="inferred from homology"/>
<keyword evidence="3" id="KW-0238">DNA-binding</keyword>
<accession>A0A5R8Q8I6</accession>
<evidence type="ECO:0000256" key="4">
    <source>
        <dbReference type="ARBA" id="ARBA00023163"/>
    </source>
</evidence>
<name>A0A5R8Q8I6_9FIRM</name>
<dbReference type="GO" id="GO:0005829">
    <property type="term" value="C:cytosol"/>
    <property type="evidence" value="ECO:0007669"/>
    <property type="project" value="TreeGrafter"/>
</dbReference>
<evidence type="ECO:0000313" key="7">
    <source>
        <dbReference type="Proteomes" id="UP000306912"/>
    </source>
</evidence>
<evidence type="ECO:0000256" key="3">
    <source>
        <dbReference type="ARBA" id="ARBA00023125"/>
    </source>
</evidence>
<dbReference type="FunFam" id="1.10.10.10:FF:000001">
    <property type="entry name" value="LysR family transcriptional regulator"/>
    <property type="match status" value="1"/>
</dbReference>
<dbReference type="InParanoid" id="A0A5R8Q8I6"/>
<evidence type="ECO:0000259" key="5">
    <source>
        <dbReference type="PROSITE" id="PS50931"/>
    </source>
</evidence>
<dbReference type="GO" id="GO:0003677">
    <property type="term" value="F:DNA binding"/>
    <property type="evidence" value="ECO:0007669"/>
    <property type="project" value="UniProtKB-KW"/>
</dbReference>
<dbReference type="CDD" id="cd05466">
    <property type="entry name" value="PBP2_LTTR_substrate"/>
    <property type="match status" value="1"/>
</dbReference>
<keyword evidence="7" id="KW-1185">Reference proteome</keyword>
<dbReference type="PANTHER" id="PTHR30419">
    <property type="entry name" value="HTH-TYPE TRANSCRIPTIONAL REGULATOR YBHD"/>
    <property type="match status" value="1"/>
</dbReference>
<dbReference type="Pfam" id="PF00126">
    <property type="entry name" value="HTH_1"/>
    <property type="match status" value="1"/>
</dbReference>
<dbReference type="InterPro" id="IPR036390">
    <property type="entry name" value="WH_DNA-bd_sf"/>
</dbReference>
<dbReference type="InterPro" id="IPR036388">
    <property type="entry name" value="WH-like_DNA-bd_sf"/>
</dbReference>